<evidence type="ECO:0000313" key="4">
    <source>
        <dbReference type="Proteomes" id="UP001157974"/>
    </source>
</evidence>
<accession>A0AAV8UJV4</accession>
<name>A0AAV8UJV4_9RHOD</name>
<dbReference type="AlphaFoldDB" id="A0AAV8UJV4"/>
<gene>
    <name evidence="3" type="ORF">NDN08_007189</name>
</gene>
<feature type="region of interest" description="Disordered" evidence="1">
    <location>
        <begin position="405"/>
        <end position="425"/>
    </location>
</feature>
<feature type="domain" description="F-box" evidence="2">
    <location>
        <begin position="3"/>
        <end position="36"/>
    </location>
</feature>
<evidence type="ECO:0000259" key="2">
    <source>
        <dbReference type="Pfam" id="PF00646"/>
    </source>
</evidence>
<dbReference type="InterPro" id="IPR001810">
    <property type="entry name" value="F-box_dom"/>
</dbReference>
<evidence type="ECO:0000313" key="3">
    <source>
        <dbReference type="EMBL" id="KAJ8901343.1"/>
    </source>
</evidence>
<dbReference type="EMBL" id="JAMWBK010000011">
    <property type="protein sequence ID" value="KAJ8901343.1"/>
    <property type="molecule type" value="Genomic_DNA"/>
</dbReference>
<dbReference type="Proteomes" id="UP001157974">
    <property type="component" value="Unassembled WGS sequence"/>
</dbReference>
<proteinExistence type="predicted"/>
<sequence>MEELTIDVIHEIANQLTRKDRLEFSLCCRRVFCIVSGERKLVECEERLRTREALSRAFSEKALKQPTVIVVERITVPVRTRRSLRIKTAYKKAVKAIVSDFSYDGELLAFSRGADAYVSPSNPVELFLCKLDDGGVSLIRRLTLDGNIGDLKVSRSGLFVAVRVLKSGDITVFNSVGDVISVQRTGRYTNVHGAQTAFTKEDDLLFLWDKPRSGWARGYPPVLYQSPPPFTKVVEMPSLPHAICENAQVCLQDCGILIFYEMERREAAVFRLMLTNNSVEYQRILRHKGVPANRWIKYYPRYIHEDLPNFRDWISWDCETLRGAKPRLHPRAETWFHCASRAARTCETQCFNLSGPWVFADFCVREETGWCVYALDSPHHEVQVAGVTNLLPFLEDSNPNTWGILSPKLDQSEEENGVDDVRSMG</sequence>
<organism evidence="3 4">
    <name type="scientific">Rhodosorus marinus</name>
    <dbReference type="NCBI Taxonomy" id="101924"/>
    <lineage>
        <taxon>Eukaryota</taxon>
        <taxon>Rhodophyta</taxon>
        <taxon>Stylonematophyceae</taxon>
        <taxon>Stylonematales</taxon>
        <taxon>Stylonemataceae</taxon>
        <taxon>Rhodosorus</taxon>
    </lineage>
</organism>
<evidence type="ECO:0000256" key="1">
    <source>
        <dbReference type="SAM" id="MobiDB-lite"/>
    </source>
</evidence>
<protein>
    <recommendedName>
        <fullName evidence="2">F-box domain-containing protein</fullName>
    </recommendedName>
</protein>
<reference evidence="3 4" key="1">
    <citation type="journal article" date="2023" name="Nat. Commun.">
        <title>Origin of minicircular mitochondrial genomes in red algae.</title>
        <authorList>
            <person name="Lee Y."/>
            <person name="Cho C.H."/>
            <person name="Lee Y.M."/>
            <person name="Park S.I."/>
            <person name="Yang J.H."/>
            <person name="West J.A."/>
            <person name="Bhattacharya D."/>
            <person name="Yoon H.S."/>
        </authorList>
    </citation>
    <scope>NUCLEOTIDE SEQUENCE [LARGE SCALE GENOMIC DNA]</scope>
    <source>
        <strain evidence="3 4">CCMP1338</strain>
        <tissue evidence="3">Whole cell</tissue>
    </source>
</reference>
<comment type="caution">
    <text evidence="3">The sequence shown here is derived from an EMBL/GenBank/DDBJ whole genome shotgun (WGS) entry which is preliminary data.</text>
</comment>
<keyword evidence="4" id="KW-1185">Reference proteome</keyword>
<dbReference type="Pfam" id="PF00646">
    <property type="entry name" value="F-box"/>
    <property type="match status" value="1"/>
</dbReference>